<dbReference type="InterPro" id="IPR019726">
    <property type="entry name" value="DUF2604"/>
</dbReference>
<dbReference type="Pfam" id="PF10790">
    <property type="entry name" value="DUF2604"/>
    <property type="match status" value="1"/>
</dbReference>
<proteinExistence type="predicted"/>
<dbReference type="RefSeq" id="WP_139082933.1">
    <property type="nucleotide sequence ID" value="NZ_VDFV01000036.1"/>
</dbReference>
<dbReference type="SUPFAM" id="SSF54236">
    <property type="entry name" value="Ubiquitin-like"/>
    <property type="match status" value="1"/>
</dbReference>
<accession>A0A5C4NC14</accession>
<dbReference type="PROSITE" id="PS50053">
    <property type="entry name" value="UBIQUITIN_2"/>
    <property type="match status" value="1"/>
</dbReference>
<evidence type="ECO:0000256" key="1">
    <source>
        <dbReference type="SAM" id="MobiDB-lite"/>
    </source>
</evidence>
<dbReference type="EMBL" id="VDFV01000036">
    <property type="protein sequence ID" value="TNC65783.1"/>
    <property type="molecule type" value="Genomic_DNA"/>
</dbReference>
<evidence type="ECO:0000313" key="3">
    <source>
        <dbReference type="EMBL" id="TNC65783.1"/>
    </source>
</evidence>
<evidence type="ECO:0000313" key="4">
    <source>
        <dbReference type="Proteomes" id="UP000305709"/>
    </source>
</evidence>
<comment type="caution">
    <text evidence="3">The sequence shown here is derived from an EMBL/GenBank/DDBJ whole genome shotgun (WGS) entry which is preliminary data.</text>
</comment>
<organism evidence="3 4">
    <name type="scientific">Rubellimicrobium roseum</name>
    <dbReference type="NCBI Taxonomy" id="687525"/>
    <lineage>
        <taxon>Bacteria</taxon>
        <taxon>Pseudomonadati</taxon>
        <taxon>Pseudomonadota</taxon>
        <taxon>Alphaproteobacteria</taxon>
        <taxon>Rhodobacterales</taxon>
        <taxon>Roseobacteraceae</taxon>
        <taxon>Rubellimicrobium</taxon>
    </lineage>
</organism>
<feature type="domain" description="Ubiquitin-like" evidence="2">
    <location>
        <begin position="21"/>
        <end position="95"/>
    </location>
</feature>
<evidence type="ECO:0000259" key="2">
    <source>
        <dbReference type="PROSITE" id="PS50053"/>
    </source>
</evidence>
<keyword evidence="4" id="KW-1185">Reference proteome</keyword>
<sequence>MSDKSNHKKGDDHGDGGDKKVDLTLVVSSTEVTVKAKLEDTLLEVAEIALKKSENLGRPVADWVLRKEDGEELDLSRTVASYGFNDGDLLSLALKAGVAG</sequence>
<name>A0A5C4NC14_9RHOB</name>
<feature type="region of interest" description="Disordered" evidence="1">
    <location>
        <begin position="1"/>
        <end position="20"/>
    </location>
</feature>
<dbReference type="OrthoDB" id="512401at2"/>
<dbReference type="Gene3D" id="3.10.20.90">
    <property type="entry name" value="Phosphatidylinositol 3-kinase Catalytic Subunit, Chain A, domain 1"/>
    <property type="match status" value="1"/>
</dbReference>
<gene>
    <name evidence="3" type="ORF">FHG71_17195</name>
</gene>
<dbReference type="InterPro" id="IPR000626">
    <property type="entry name" value="Ubiquitin-like_dom"/>
</dbReference>
<protein>
    <submittedName>
        <fullName evidence="3">DUF2604 domain-containing protein</fullName>
    </submittedName>
</protein>
<dbReference type="InterPro" id="IPR029071">
    <property type="entry name" value="Ubiquitin-like_domsf"/>
</dbReference>
<dbReference type="Proteomes" id="UP000305709">
    <property type="component" value="Unassembled WGS sequence"/>
</dbReference>
<reference evidence="3 4" key="1">
    <citation type="submission" date="2019-06" db="EMBL/GenBank/DDBJ databases">
        <authorList>
            <person name="Jiang L."/>
        </authorList>
    </citation>
    <scope>NUCLEOTIDE SEQUENCE [LARGE SCALE GENOMIC DNA]</scope>
    <source>
        <strain evidence="3 4">YIM 48858</strain>
    </source>
</reference>
<dbReference type="AlphaFoldDB" id="A0A5C4NC14"/>